<sequence length="607" mass="64114">MNRLLLIAATLSLALPLSFAIAQAPKREDFGAALNASNAATNTSDLYQTLPGYQGDAPDVQARSDDAPEDLNANGMVASTSNSLTPVIQSNQSFLGANRIDENAEWVKNALAINADPTATAGSAAGSGSNACHLQTTSSTETTLYTCESGNMIGEGDFSCSVTRGFRKKDPVTKACITSRLTGVYGAVPDGYRYIHHCQRAIMHHGLPDASNGCGYLTGSGSCLALYGSGPDWSTVCNRVVTGRSKVTYIGLYEETCGETSACTLQSSLCRSEFGIGFCEREERNYLCDAGGFEDLGTGDSGCTALLANPTCALRSQTCTQTASMFPEIMAHFGFAADTCFSTAFSYTCQNITGTGSNCTPDASCSFKTRNCIDATASGDASCQSWENVYECKKAVTTPVDASVCDASWVMGTTTIEAVDDPDQDIASAVSALNAVKAASNTYEAEMSIFKGQDLRCGKAVLGFANCCKDSGWGTDVGLAECDSNELKLMESQKKKACHYVGTYCSKDSLFGCLQKSMTYCCYGNSLARIIQEAGHQQLGIGWGSAKSPNCAGFSVEDFQKLDLTNVDFSDFYNEKLGQLAETDKASTVTAITTSIEAMNGSGSPKK</sequence>
<protein>
    <submittedName>
        <fullName evidence="2">Conjugal transfer protein TraN</fullName>
    </submittedName>
</protein>
<keyword evidence="3" id="KW-1185">Reference proteome</keyword>
<dbReference type="Pfam" id="PF06986">
    <property type="entry name" value="F_T4SS_TraN"/>
    <property type="match status" value="1"/>
</dbReference>
<dbReference type="EMBL" id="JAQQKX010000012">
    <property type="protein sequence ID" value="MDC7684418.1"/>
    <property type="molecule type" value="Genomic_DNA"/>
</dbReference>
<evidence type="ECO:0000256" key="1">
    <source>
        <dbReference type="SAM" id="SignalP"/>
    </source>
</evidence>
<proteinExistence type="predicted"/>
<feature type="chain" id="PRO_5045840438" evidence="1">
    <location>
        <begin position="23"/>
        <end position="607"/>
    </location>
</feature>
<dbReference type="Proteomes" id="UP001214854">
    <property type="component" value="Unassembled WGS sequence"/>
</dbReference>
<feature type="signal peptide" evidence="1">
    <location>
        <begin position="1"/>
        <end position="22"/>
    </location>
</feature>
<dbReference type="RefSeq" id="WP_272748892.1">
    <property type="nucleotide sequence ID" value="NZ_JAQQKX010000012.1"/>
</dbReference>
<reference evidence="2 3" key="1">
    <citation type="submission" date="2023-01" db="EMBL/GenBank/DDBJ databases">
        <title>Novel species of the genus Asticcacaulis isolated from rivers.</title>
        <authorList>
            <person name="Lu H."/>
        </authorList>
    </citation>
    <scope>NUCLEOTIDE SEQUENCE [LARGE SCALE GENOMIC DNA]</scope>
    <source>
        <strain evidence="2 3">BYS171W</strain>
    </source>
</reference>
<organism evidence="2 3">
    <name type="scientific">Asticcacaulis aquaticus</name>
    <dbReference type="NCBI Taxonomy" id="2984212"/>
    <lineage>
        <taxon>Bacteria</taxon>
        <taxon>Pseudomonadati</taxon>
        <taxon>Pseudomonadota</taxon>
        <taxon>Alphaproteobacteria</taxon>
        <taxon>Caulobacterales</taxon>
        <taxon>Caulobacteraceae</taxon>
        <taxon>Asticcacaulis</taxon>
    </lineage>
</organism>
<keyword evidence="1" id="KW-0732">Signal</keyword>
<accession>A0ABT5HWI8</accession>
<evidence type="ECO:0000313" key="3">
    <source>
        <dbReference type="Proteomes" id="UP001214854"/>
    </source>
</evidence>
<dbReference type="InterPro" id="IPR014121">
    <property type="entry name" value="TraN_Ftype"/>
</dbReference>
<comment type="caution">
    <text evidence="2">The sequence shown here is derived from an EMBL/GenBank/DDBJ whole genome shotgun (WGS) entry which is preliminary data.</text>
</comment>
<name>A0ABT5HWI8_9CAUL</name>
<gene>
    <name evidence="2" type="primary">traN</name>
    <name evidence="2" type="ORF">PQU92_14115</name>
</gene>
<evidence type="ECO:0000313" key="2">
    <source>
        <dbReference type="EMBL" id="MDC7684418.1"/>
    </source>
</evidence>